<reference evidence="3" key="1">
    <citation type="journal article" date="2019" name="Int. J. Syst. Evol. Microbiol.">
        <title>The Global Catalogue of Microorganisms (GCM) 10K type strain sequencing project: providing services to taxonomists for standard genome sequencing and annotation.</title>
        <authorList>
            <consortium name="The Broad Institute Genomics Platform"/>
            <consortium name="The Broad Institute Genome Sequencing Center for Infectious Disease"/>
            <person name="Wu L."/>
            <person name="Ma J."/>
        </authorList>
    </citation>
    <scope>NUCLEOTIDE SEQUENCE [LARGE SCALE GENOMIC DNA]</scope>
    <source>
        <strain evidence="3">CCUG 61889</strain>
    </source>
</reference>
<proteinExistence type="predicted"/>
<dbReference type="Proteomes" id="UP001595752">
    <property type="component" value="Unassembled WGS sequence"/>
</dbReference>
<feature type="region of interest" description="Disordered" evidence="1">
    <location>
        <begin position="1"/>
        <end position="33"/>
    </location>
</feature>
<name>A0ABV8B5Z5_9BACI</name>
<protein>
    <submittedName>
        <fullName evidence="2">Uncharacterized protein</fullName>
    </submittedName>
</protein>
<keyword evidence="3" id="KW-1185">Reference proteome</keyword>
<feature type="compositionally biased region" description="Acidic residues" evidence="1">
    <location>
        <begin position="19"/>
        <end position="29"/>
    </location>
</feature>
<evidence type="ECO:0000313" key="3">
    <source>
        <dbReference type="Proteomes" id="UP001595752"/>
    </source>
</evidence>
<evidence type="ECO:0000256" key="1">
    <source>
        <dbReference type="SAM" id="MobiDB-lite"/>
    </source>
</evidence>
<organism evidence="2 3">
    <name type="scientific">Bacillus songklensis</name>
    <dbReference type="NCBI Taxonomy" id="1069116"/>
    <lineage>
        <taxon>Bacteria</taxon>
        <taxon>Bacillati</taxon>
        <taxon>Bacillota</taxon>
        <taxon>Bacilli</taxon>
        <taxon>Bacillales</taxon>
        <taxon>Bacillaceae</taxon>
        <taxon>Bacillus</taxon>
    </lineage>
</organism>
<accession>A0ABV8B5Z5</accession>
<feature type="compositionally biased region" description="Basic and acidic residues" evidence="1">
    <location>
        <begin position="1"/>
        <end position="10"/>
    </location>
</feature>
<comment type="caution">
    <text evidence="2">The sequence shown here is derived from an EMBL/GenBank/DDBJ whole genome shotgun (WGS) entry which is preliminary data.</text>
</comment>
<evidence type="ECO:0000313" key="2">
    <source>
        <dbReference type="EMBL" id="MFC3884964.1"/>
    </source>
</evidence>
<sequence length="51" mass="5788">MRKEEKREDTPTVAPGLSDLEELEAEATEEEVKRGDYTKVVTMSFDEVDPS</sequence>
<dbReference type="EMBL" id="JBHRZT010000067">
    <property type="protein sequence ID" value="MFC3884964.1"/>
    <property type="molecule type" value="Genomic_DNA"/>
</dbReference>
<dbReference type="RefSeq" id="WP_377916914.1">
    <property type="nucleotide sequence ID" value="NZ_JBHRZT010000067.1"/>
</dbReference>
<gene>
    <name evidence="2" type="ORF">ACFOU2_16405</name>
</gene>